<evidence type="ECO:0000313" key="1">
    <source>
        <dbReference type="EMBL" id="PNX57098.1"/>
    </source>
</evidence>
<evidence type="ECO:0000313" key="2">
    <source>
        <dbReference type="Proteomes" id="UP000236291"/>
    </source>
</evidence>
<dbReference type="AlphaFoldDB" id="A0A2K3JSW7"/>
<proteinExistence type="predicted"/>
<reference evidence="1 2" key="2">
    <citation type="journal article" date="2017" name="Front. Plant Sci.">
        <title>Gene Classification and Mining of Molecular Markers Useful in Red Clover (Trifolium pratense) Breeding.</title>
        <authorList>
            <person name="Istvanek J."/>
            <person name="Dluhosova J."/>
            <person name="Dluhos P."/>
            <person name="Patkova L."/>
            <person name="Nedelnik J."/>
            <person name="Repkova J."/>
        </authorList>
    </citation>
    <scope>NUCLEOTIDE SEQUENCE [LARGE SCALE GENOMIC DNA]</scope>
    <source>
        <strain evidence="2">cv. Tatra</strain>
        <tissue evidence="1">Young leaves</tissue>
    </source>
</reference>
<name>A0A2K3JSW7_TRIPR</name>
<gene>
    <name evidence="1" type="ORF">L195_g050228</name>
</gene>
<dbReference type="EMBL" id="ASHM01075903">
    <property type="protein sequence ID" value="PNX57098.1"/>
    <property type="molecule type" value="Genomic_DNA"/>
</dbReference>
<reference evidence="1 2" key="1">
    <citation type="journal article" date="2014" name="Am. J. Bot.">
        <title>Genome assembly and annotation for red clover (Trifolium pratense; Fabaceae).</title>
        <authorList>
            <person name="Istvanek J."/>
            <person name="Jaros M."/>
            <person name="Krenek A."/>
            <person name="Repkova J."/>
        </authorList>
    </citation>
    <scope>NUCLEOTIDE SEQUENCE [LARGE SCALE GENOMIC DNA]</scope>
    <source>
        <strain evidence="2">cv. Tatra</strain>
        <tissue evidence="1">Young leaves</tissue>
    </source>
</reference>
<sequence length="148" mass="16112">SSFSRCRHGCGGAMSSPLRTTVVQTGVSLFPASCYVVAASDGSCVSGGFWWLSVLEALSSFEIRWYCSVLLTRKGLLLLTRKGCVTDVLDSSYDLGLLRSAGLKASGLPLLWYRLLIRLCPSDCSRIVFLERAFIPAACSRGYWVVSI</sequence>
<comment type="caution">
    <text evidence="1">The sequence shown here is derived from an EMBL/GenBank/DDBJ whole genome shotgun (WGS) entry which is preliminary data.</text>
</comment>
<protein>
    <submittedName>
        <fullName evidence="1">Uncharacterized protein</fullName>
    </submittedName>
</protein>
<accession>A0A2K3JSW7</accession>
<feature type="non-terminal residue" evidence="1">
    <location>
        <position position="1"/>
    </location>
</feature>
<dbReference type="Proteomes" id="UP000236291">
    <property type="component" value="Unassembled WGS sequence"/>
</dbReference>
<organism evidence="1 2">
    <name type="scientific">Trifolium pratense</name>
    <name type="common">Red clover</name>
    <dbReference type="NCBI Taxonomy" id="57577"/>
    <lineage>
        <taxon>Eukaryota</taxon>
        <taxon>Viridiplantae</taxon>
        <taxon>Streptophyta</taxon>
        <taxon>Embryophyta</taxon>
        <taxon>Tracheophyta</taxon>
        <taxon>Spermatophyta</taxon>
        <taxon>Magnoliopsida</taxon>
        <taxon>eudicotyledons</taxon>
        <taxon>Gunneridae</taxon>
        <taxon>Pentapetalae</taxon>
        <taxon>rosids</taxon>
        <taxon>fabids</taxon>
        <taxon>Fabales</taxon>
        <taxon>Fabaceae</taxon>
        <taxon>Papilionoideae</taxon>
        <taxon>50 kb inversion clade</taxon>
        <taxon>NPAAA clade</taxon>
        <taxon>Hologalegina</taxon>
        <taxon>IRL clade</taxon>
        <taxon>Trifolieae</taxon>
        <taxon>Trifolium</taxon>
    </lineage>
</organism>